<evidence type="ECO:0000256" key="2">
    <source>
        <dbReference type="ARBA" id="ARBA00004496"/>
    </source>
</evidence>
<evidence type="ECO:0000256" key="5">
    <source>
        <dbReference type="ARBA" id="ARBA00011895"/>
    </source>
</evidence>
<dbReference type="PANTHER" id="PTHR43340:SF1">
    <property type="entry name" value="HYPOXANTHINE PHOSPHORIBOSYLTRANSFERASE"/>
    <property type="match status" value="1"/>
</dbReference>
<proteinExistence type="inferred from homology"/>
<dbReference type="InterPro" id="IPR029057">
    <property type="entry name" value="PRTase-like"/>
</dbReference>
<evidence type="ECO:0000256" key="4">
    <source>
        <dbReference type="ARBA" id="ARBA00008391"/>
    </source>
</evidence>
<dbReference type="GO" id="GO:0052657">
    <property type="term" value="F:guanine phosphoribosyltransferase activity"/>
    <property type="evidence" value="ECO:0007669"/>
    <property type="project" value="RHEA"/>
</dbReference>
<feature type="domain" description="Phosphoribosyltransferase" evidence="16">
    <location>
        <begin position="26"/>
        <end position="169"/>
    </location>
</feature>
<comment type="catalytic activity">
    <reaction evidence="13">
        <text>GMP + diphosphate = guanine + 5-phospho-alpha-D-ribose 1-diphosphate</text>
        <dbReference type="Rhea" id="RHEA:25424"/>
        <dbReference type="ChEBI" id="CHEBI:16235"/>
        <dbReference type="ChEBI" id="CHEBI:33019"/>
        <dbReference type="ChEBI" id="CHEBI:58017"/>
        <dbReference type="ChEBI" id="CHEBI:58115"/>
        <dbReference type="EC" id="2.4.2.8"/>
    </reaction>
    <physiologicalReaction direction="right-to-left" evidence="13">
        <dbReference type="Rhea" id="RHEA:25426"/>
    </physiologicalReaction>
</comment>
<dbReference type="GO" id="GO:0000166">
    <property type="term" value="F:nucleotide binding"/>
    <property type="evidence" value="ECO:0007669"/>
    <property type="project" value="UniProtKB-KW"/>
</dbReference>
<evidence type="ECO:0000256" key="10">
    <source>
        <dbReference type="ARBA" id="ARBA00022726"/>
    </source>
</evidence>
<name>A0A1F5UVM0_FRAXR</name>
<dbReference type="AlphaFoldDB" id="A0A1F5UVM0"/>
<comment type="pathway">
    <text evidence="3 15">Purine metabolism; IMP biosynthesis via salvage pathway; IMP from hypoxanthine: step 1/1.</text>
</comment>
<evidence type="ECO:0000256" key="15">
    <source>
        <dbReference type="RuleBase" id="RU364099"/>
    </source>
</evidence>
<evidence type="ECO:0000259" key="16">
    <source>
        <dbReference type="Pfam" id="PF00156"/>
    </source>
</evidence>
<evidence type="ECO:0000256" key="11">
    <source>
        <dbReference type="ARBA" id="ARBA00022741"/>
    </source>
</evidence>
<dbReference type="InterPro" id="IPR005904">
    <property type="entry name" value="Hxn_phspho_trans"/>
</dbReference>
<dbReference type="GO" id="GO:0006166">
    <property type="term" value="P:purine ribonucleoside salvage"/>
    <property type="evidence" value="ECO:0007669"/>
    <property type="project" value="UniProtKB-KW"/>
</dbReference>
<dbReference type="NCBIfam" id="TIGR01203">
    <property type="entry name" value="HGPRTase"/>
    <property type="match status" value="1"/>
</dbReference>
<keyword evidence="7 15" id="KW-0328">Glycosyltransferase</keyword>
<evidence type="ECO:0000313" key="18">
    <source>
        <dbReference type="Proteomes" id="UP000179157"/>
    </source>
</evidence>
<dbReference type="Pfam" id="PF00156">
    <property type="entry name" value="Pribosyltran"/>
    <property type="match status" value="1"/>
</dbReference>
<comment type="cofactor">
    <cofactor evidence="1 15">
        <name>Mg(2+)</name>
        <dbReference type="ChEBI" id="CHEBI:18420"/>
    </cofactor>
</comment>
<dbReference type="EMBL" id="MFGX01000061">
    <property type="protein sequence ID" value="OGF55217.1"/>
    <property type="molecule type" value="Genomic_DNA"/>
</dbReference>
<evidence type="ECO:0000256" key="14">
    <source>
        <dbReference type="ARBA" id="ARBA00049402"/>
    </source>
</evidence>
<comment type="catalytic activity">
    <reaction evidence="14">
        <text>IMP + diphosphate = hypoxanthine + 5-phospho-alpha-D-ribose 1-diphosphate</text>
        <dbReference type="Rhea" id="RHEA:17973"/>
        <dbReference type="ChEBI" id="CHEBI:17368"/>
        <dbReference type="ChEBI" id="CHEBI:33019"/>
        <dbReference type="ChEBI" id="CHEBI:58017"/>
        <dbReference type="ChEBI" id="CHEBI:58053"/>
        <dbReference type="EC" id="2.4.2.8"/>
    </reaction>
    <physiologicalReaction direction="right-to-left" evidence="14">
        <dbReference type="Rhea" id="RHEA:17975"/>
    </physiologicalReaction>
</comment>
<dbReference type="UniPathway" id="UPA00591">
    <property type="reaction ID" value="UER00648"/>
</dbReference>
<evidence type="ECO:0000256" key="1">
    <source>
        <dbReference type="ARBA" id="ARBA00001946"/>
    </source>
</evidence>
<evidence type="ECO:0000256" key="8">
    <source>
        <dbReference type="ARBA" id="ARBA00022679"/>
    </source>
</evidence>
<accession>A0A1F5UVM0</accession>
<comment type="subcellular location">
    <subcellularLocation>
        <location evidence="2 15">Cytoplasm</location>
    </subcellularLocation>
</comment>
<comment type="caution">
    <text evidence="17">The sequence shown here is derived from an EMBL/GenBank/DDBJ whole genome shotgun (WGS) entry which is preliminary data.</text>
</comment>
<dbReference type="GO" id="GO:0005829">
    <property type="term" value="C:cytosol"/>
    <property type="evidence" value="ECO:0007669"/>
    <property type="project" value="TreeGrafter"/>
</dbReference>
<keyword evidence="11 15" id="KW-0547">Nucleotide-binding</keyword>
<dbReference type="GO" id="GO:0032264">
    <property type="term" value="P:IMP salvage"/>
    <property type="evidence" value="ECO:0007669"/>
    <property type="project" value="UniProtKB-UniPathway"/>
</dbReference>
<evidence type="ECO:0000256" key="13">
    <source>
        <dbReference type="ARBA" id="ARBA00048811"/>
    </source>
</evidence>
<dbReference type="GO" id="GO:0006178">
    <property type="term" value="P:guanine salvage"/>
    <property type="evidence" value="ECO:0007669"/>
    <property type="project" value="TreeGrafter"/>
</dbReference>
<dbReference type="GO" id="GO:0046100">
    <property type="term" value="P:hypoxanthine metabolic process"/>
    <property type="evidence" value="ECO:0007669"/>
    <property type="project" value="TreeGrafter"/>
</dbReference>
<dbReference type="CDD" id="cd06223">
    <property type="entry name" value="PRTases_typeI"/>
    <property type="match status" value="1"/>
</dbReference>
<dbReference type="STRING" id="1817864.A2Z21_03110"/>
<evidence type="ECO:0000256" key="12">
    <source>
        <dbReference type="ARBA" id="ARBA00022842"/>
    </source>
</evidence>
<dbReference type="Gene3D" id="3.40.50.2020">
    <property type="match status" value="1"/>
</dbReference>
<dbReference type="PANTHER" id="PTHR43340">
    <property type="entry name" value="HYPOXANTHINE-GUANINE PHOSPHORIBOSYLTRANSFERASE"/>
    <property type="match status" value="1"/>
</dbReference>
<keyword evidence="10 15" id="KW-0660">Purine salvage</keyword>
<dbReference type="GO" id="GO:0032263">
    <property type="term" value="P:GMP salvage"/>
    <property type="evidence" value="ECO:0007669"/>
    <property type="project" value="TreeGrafter"/>
</dbReference>
<keyword evidence="6 15" id="KW-0963">Cytoplasm</keyword>
<evidence type="ECO:0000256" key="9">
    <source>
        <dbReference type="ARBA" id="ARBA00022723"/>
    </source>
</evidence>
<sequence length="188" mass="21097">MKQAPEILKVLWDEAAIQVRVRELGAQITRDYERNLSETLTRNPPIAVGLLRGAVIFLSDLIRAMPIPVECDFMQIASYGKDSKPGTLQLVRDLQNSVCERHLLIVEDIVDTGQTLGHLAQKLTARGAASIRFCALIDKTARRRTPVELDYVGFRLQEDAFLVGYGLDYAEKYRNLPYIAALKPEAVI</sequence>
<dbReference type="EC" id="2.4.2.8" evidence="5 15"/>
<dbReference type="InterPro" id="IPR050408">
    <property type="entry name" value="HGPRT"/>
</dbReference>
<keyword evidence="8 15" id="KW-0808">Transferase</keyword>
<gene>
    <name evidence="17" type="ORF">A2Z21_03110</name>
</gene>
<evidence type="ECO:0000256" key="3">
    <source>
        <dbReference type="ARBA" id="ARBA00004669"/>
    </source>
</evidence>
<dbReference type="GO" id="GO:0000287">
    <property type="term" value="F:magnesium ion binding"/>
    <property type="evidence" value="ECO:0007669"/>
    <property type="project" value="TreeGrafter"/>
</dbReference>
<keyword evidence="9 15" id="KW-0479">Metal-binding</keyword>
<dbReference type="GO" id="GO:0004422">
    <property type="term" value="F:hypoxanthine phosphoribosyltransferase activity"/>
    <property type="evidence" value="ECO:0007669"/>
    <property type="project" value="InterPro"/>
</dbReference>
<dbReference type="SUPFAM" id="SSF53271">
    <property type="entry name" value="PRTase-like"/>
    <property type="match status" value="1"/>
</dbReference>
<comment type="similarity">
    <text evidence="4 15">Belongs to the purine/pyrimidine phosphoribosyltransferase family.</text>
</comment>
<evidence type="ECO:0000256" key="7">
    <source>
        <dbReference type="ARBA" id="ARBA00022676"/>
    </source>
</evidence>
<protein>
    <recommendedName>
        <fullName evidence="5 15">Hypoxanthine phosphoribosyltransferase</fullName>
        <ecNumber evidence="5 15">2.4.2.8</ecNumber>
    </recommendedName>
</protein>
<dbReference type="InterPro" id="IPR000836">
    <property type="entry name" value="PRTase_dom"/>
</dbReference>
<dbReference type="Proteomes" id="UP000179157">
    <property type="component" value="Unassembled WGS sequence"/>
</dbReference>
<organism evidence="17 18">
    <name type="scientific">Fraserbacteria sp. (strain RBG_16_55_9)</name>
    <dbReference type="NCBI Taxonomy" id="1817864"/>
    <lineage>
        <taxon>Bacteria</taxon>
        <taxon>Candidatus Fraseribacteriota</taxon>
    </lineage>
</organism>
<evidence type="ECO:0000313" key="17">
    <source>
        <dbReference type="EMBL" id="OGF55217.1"/>
    </source>
</evidence>
<reference evidence="17 18" key="1">
    <citation type="journal article" date="2016" name="Nat. Commun.">
        <title>Thousands of microbial genomes shed light on interconnected biogeochemical processes in an aquifer system.</title>
        <authorList>
            <person name="Anantharaman K."/>
            <person name="Brown C.T."/>
            <person name="Hug L.A."/>
            <person name="Sharon I."/>
            <person name="Castelle C.J."/>
            <person name="Probst A.J."/>
            <person name="Thomas B.C."/>
            <person name="Singh A."/>
            <person name="Wilkins M.J."/>
            <person name="Karaoz U."/>
            <person name="Brodie E.L."/>
            <person name="Williams K.H."/>
            <person name="Hubbard S.S."/>
            <person name="Banfield J.F."/>
        </authorList>
    </citation>
    <scope>NUCLEOTIDE SEQUENCE [LARGE SCALE GENOMIC DNA]</scope>
    <source>
        <strain evidence="18">RBG_16_55_9</strain>
    </source>
</reference>
<keyword evidence="12 15" id="KW-0460">Magnesium</keyword>
<evidence type="ECO:0000256" key="6">
    <source>
        <dbReference type="ARBA" id="ARBA00022490"/>
    </source>
</evidence>